<dbReference type="InterPro" id="IPR036866">
    <property type="entry name" value="RibonucZ/Hydroxyglut_hydro"/>
</dbReference>
<dbReference type="AlphaFoldDB" id="A0A7Y2LE39"/>
<organism evidence="2 4">
    <name type="scientific">Acinetobacter terrae</name>
    <dbReference type="NCBI Taxonomy" id="2731247"/>
    <lineage>
        <taxon>Bacteria</taxon>
        <taxon>Pseudomonadati</taxon>
        <taxon>Pseudomonadota</taxon>
        <taxon>Gammaproteobacteria</taxon>
        <taxon>Moraxellales</taxon>
        <taxon>Moraxellaceae</taxon>
        <taxon>Acinetobacter</taxon>
        <taxon>Acinetobacter Taxon 24</taxon>
    </lineage>
</organism>
<dbReference type="PROSITE" id="PS51257">
    <property type="entry name" value="PROKAR_LIPOPROTEIN"/>
    <property type="match status" value="1"/>
</dbReference>
<comment type="caution">
    <text evidence="2">The sequence shown here is derived from an EMBL/GenBank/DDBJ whole genome shotgun (WGS) entry which is preliminary data.</text>
</comment>
<evidence type="ECO:0000313" key="5">
    <source>
        <dbReference type="Proteomes" id="UP000546536"/>
    </source>
</evidence>
<gene>
    <name evidence="2" type="ORF">HLH11_15020</name>
    <name evidence="3" type="ORF">HLH13_14105</name>
</gene>
<keyword evidence="2" id="KW-0378">Hydrolase</keyword>
<keyword evidence="5" id="KW-1185">Reference proteome</keyword>
<accession>A0A7Y2LE39</accession>
<evidence type="ECO:0000313" key="2">
    <source>
        <dbReference type="EMBL" id="NNH39905.1"/>
    </source>
</evidence>
<proteinExistence type="predicted"/>
<dbReference type="Gene3D" id="3.60.15.10">
    <property type="entry name" value="Ribonuclease Z/Hydroxyacylglutathione hydrolase-like"/>
    <property type="match status" value="1"/>
</dbReference>
<protein>
    <submittedName>
        <fullName evidence="2">MBL fold metallo-hydrolase</fullName>
    </submittedName>
</protein>
<dbReference type="PANTHER" id="PTHR15032">
    <property type="entry name" value="N-ACYL-PHOSPHATIDYLETHANOLAMINE-HYDROLYZING PHOSPHOLIPASE D"/>
    <property type="match status" value="1"/>
</dbReference>
<dbReference type="RefSeq" id="WP_171535257.1">
    <property type="nucleotide sequence ID" value="NZ_JABERF010000056.1"/>
</dbReference>
<evidence type="ECO:0000259" key="1">
    <source>
        <dbReference type="Pfam" id="PF12706"/>
    </source>
</evidence>
<reference evidence="4 5" key="1">
    <citation type="submission" date="2020-04" db="EMBL/GenBank/DDBJ databases">
        <title>Acinetobacter Taxon 24.</title>
        <authorList>
            <person name="Nemec A."/>
            <person name="Radolfova-Krizova L."/>
            <person name="Higgins P.G."/>
            <person name="Spanelova P."/>
        </authorList>
    </citation>
    <scope>NUCLEOTIDE SEQUENCE [LARGE SCALE GENOMIC DNA]</scope>
    <source>
        <strain evidence="3 5">ANC 4279</strain>
        <strain evidence="2 4">ANC 4280</strain>
    </source>
</reference>
<dbReference type="Proteomes" id="UP000532147">
    <property type="component" value="Unassembled WGS sequence"/>
</dbReference>
<evidence type="ECO:0000313" key="4">
    <source>
        <dbReference type="Proteomes" id="UP000532147"/>
    </source>
</evidence>
<dbReference type="InterPro" id="IPR001279">
    <property type="entry name" value="Metallo-B-lactamas"/>
</dbReference>
<dbReference type="EMBL" id="JABERH010000038">
    <property type="protein sequence ID" value="NNH39905.1"/>
    <property type="molecule type" value="Genomic_DNA"/>
</dbReference>
<evidence type="ECO:0000313" key="3">
    <source>
        <dbReference type="EMBL" id="NNH88815.1"/>
    </source>
</evidence>
<name>A0A7Y2LE39_9GAMM</name>
<dbReference type="Pfam" id="PF12706">
    <property type="entry name" value="Lactamase_B_2"/>
    <property type="match status" value="1"/>
</dbReference>
<dbReference type="EMBL" id="JABERG010000022">
    <property type="protein sequence ID" value="NNH88815.1"/>
    <property type="molecule type" value="Genomic_DNA"/>
</dbReference>
<dbReference type="SUPFAM" id="SSF56281">
    <property type="entry name" value="Metallo-hydrolase/oxidoreductase"/>
    <property type="match status" value="1"/>
</dbReference>
<accession>A0A7Y2S1F2</accession>
<dbReference type="PANTHER" id="PTHR15032:SF4">
    <property type="entry name" value="N-ACYL-PHOSPHATIDYLETHANOLAMINE-HYDROLYZING PHOSPHOLIPASE D"/>
    <property type="match status" value="1"/>
</dbReference>
<dbReference type="GO" id="GO:0016787">
    <property type="term" value="F:hydrolase activity"/>
    <property type="evidence" value="ECO:0007669"/>
    <property type="project" value="UniProtKB-KW"/>
</dbReference>
<dbReference type="GO" id="GO:0005737">
    <property type="term" value="C:cytoplasm"/>
    <property type="evidence" value="ECO:0007669"/>
    <property type="project" value="TreeGrafter"/>
</dbReference>
<feature type="domain" description="Metallo-beta-lactamase" evidence="1">
    <location>
        <begin position="124"/>
        <end position="318"/>
    </location>
</feature>
<dbReference type="Proteomes" id="UP000546536">
    <property type="component" value="Unassembled WGS sequence"/>
</dbReference>
<sequence>MMRKKYKVSLILFVFGVAILLTACATLNRPQFGHLPEQARLERIKQSPHYVHDEFAYPIATPMLRDGESTLKIFWDNFWAEEQQTVPTQALPTVKTNLLALNPHQDVVIWLGHSAYYIQLAGKRILIDPVLSDHAAPFSFLVKAFKGTTFYQAKDIPEIDYLLISHDHYDHLDYETVTQLKDKVKNVVVPLGIGSHFEYWSYPLSKIHENDWFNTLRTDTGLNIHTLPARHYSGRTFTRNKTLWASYALETPTHKIYFGGDSGYGTHFQQIASQLGGFDLVMLDSGQYDPRWPLIHMNPEEAVQAAMDLKAKAMMPMHVGRFSLSPHAWDEPFKRAVKASETADLTLATPKIGQPIWLNEPITEFPHWWESLSLTGLFPVNLNQKMSQIL</sequence>